<dbReference type="InterPro" id="IPR007372">
    <property type="entry name" value="Lipid/polyisoprenoid-bd_YceI"/>
</dbReference>
<evidence type="ECO:0000256" key="5">
    <source>
        <dbReference type="ARBA" id="ARBA00022617"/>
    </source>
</evidence>
<dbReference type="Proteomes" id="UP000024836">
    <property type="component" value="Unassembled WGS sequence"/>
</dbReference>
<evidence type="ECO:0000256" key="4">
    <source>
        <dbReference type="ARBA" id="ARBA00022475"/>
    </source>
</evidence>
<evidence type="ECO:0000313" key="16">
    <source>
        <dbReference type="Proteomes" id="UP000024836"/>
    </source>
</evidence>
<evidence type="ECO:0000256" key="1">
    <source>
        <dbReference type="ARBA" id="ARBA00001970"/>
    </source>
</evidence>
<organism evidence="15 16">
    <name type="scientific">Actibacterium atlanticum</name>
    <dbReference type="NCBI Taxonomy" id="1461693"/>
    <lineage>
        <taxon>Bacteria</taxon>
        <taxon>Pseudomonadati</taxon>
        <taxon>Pseudomonadota</taxon>
        <taxon>Alphaproteobacteria</taxon>
        <taxon>Rhodobacterales</taxon>
        <taxon>Roseobacteraceae</taxon>
        <taxon>Actibacterium</taxon>
    </lineage>
</organism>
<dbReference type="eggNOG" id="COG3038">
    <property type="taxonomic scope" value="Bacteria"/>
</dbReference>
<feature type="transmembrane region" description="Helical" evidence="13">
    <location>
        <begin position="200"/>
        <end position="222"/>
    </location>
</feature>
<dbReference type="GO" id="GO:0022904">
    <property type="term" value="P:respiratory electron transport chain"/>
    <property type="evidence" value="ECO:0007669"/>
    <property type="project" value="InterPro"/>
</dbReference>
<dbReference type="Pfam" id="PF04264">
    <property type="entry name" value="YceI"/>
    <property type="match status" value="1"/>
</dbReference>
<evidence type="ECO:0000256" key="10">
    <source>
        <dbReference type="ARBA" id="ARBA00023004"/>
    </source>
</evidence>
<evidence type="ECO:0000259" key="14">
    <source>
        <dbReference type="SMART" id="SM00867"/>
    </source>
</evidence>
<keyword evidence="3" id="KW-0813">Transport</keyword>
<dbReference type="GO" id="GO:0005886">
    <property type="term" value="C:plasma membrane"/>
    <property type="evidence" value="ECO:0007669"/>
    <property type="project" value="UniProtKB-SubCell"/>
</dbReference>
<evidence type="ECO:0000256" key="13">
    <source>
        <dbReference type="SAM" id="Phobius"/>
    </source>
</evidence>
<dbReference type="STRING" id="1461693.ATO10_01965"/>
<protein>
    <recommendedName>
        <fullName evidence="14">Lipid/polyisoprenoid-binding YceI-like domain-containing protein</fullName>
    </recommendedName>
</protein>
<evidence type="ECO:0000256" key="3">
    <source>
        <dbReference type="ARBA" id="ARBA00022448"/>
    </source>
</evidence>
<comment type="similarity">
    <text evidence="12">Belongs to the cytochrome b561 family.</text>
</comment>
<dbReference type="AlphaFoldDB" id="A0A058ZQN8"/>
<feature type="domain" description="Lipid/polyisoprenoid-binding YceI-like" evidence="14">
    <location>
        <begin position="241"/>
        <end position="397"/>
    </location>
</feature>
<evidence type="ECO:0000256" key="2">
    <source>
        <dbReference type="ARBA" id="ARBA00004651"/>
    </source>
</evidence>
<evidence type="ECO:0000256" key="9">
    <source>
        <dbReference type="ARBA" id="ARBA00022989"/>
    </source>
</evidence>
<dbReference type="GO" id="GO:0046872">
    <property type="term" value="F:metal ion binding"/>
    <property type="evidence" value="ECO:0007669"/>
    <property type="project" value="UniProtKB-KW"/>
</dbReference>
<dbReference type="Gene3D" id="2.40.128.110">
    <property type="entry name" value="Lipid/polyisoprenoid-binding, YceI-like"/>
    <property type="match status" value="1"/>
</dbReference>
<evidence type="ECO:0000256" key="8">
    <source>
        <dbReference type="ARBA" id="ARBA00022982"/>
    </source>
</evidence>
<keyword evidence="9 13" id="KW-1133">Transmembrane helix</keyword>
<dbReference type="PANTHER" id="PTHR30529:SF1">
    <property type="entry name" value="CYTOCHROME B561 HOMOLOG 2"/>
    <property type="match status" value="1"/>
</dbReference>
<comment type="caution">
    <text evidence="15">The sequence shown here is derived from an EMBL/GenBank/DDBJ whole genome shotgun (WGS) entry which is preliminary data.</text>
</comment>
<comment type="cofactor">
    <cofactor evidence="1">
        <name>heme b</name>
        <dbReference type="ChEBI" id="CHEBI:60344"/>
    </cofactor>
</comment>
<dbReference type="PANTHER" id="PTHR30529">
    <property type="entry name" value="CYTOCHROME B561"/>
    <property type="match status" value="1"/>
</dbReference>
<keyword evidence="6 13" id="KW-0812">Transmembrane</keyword>
<feature type="transmembrane region" description="Helical" evidence="13">
    <location>
        <begin position="93"/>
        <end position="114"/>
    </location>
</feature>
<keyword evidence="7" id="KW-0479">Metal-binding</keyword>
<dbReference type="SMART" id="SM00867">
    <property type="entry name" value="YceI"/>
    <property type="match status" value="1"/>
</dbReference>
<keyword evidence="4" id="KW-1003">Cell membrane</keyword>
<dbReference type="InterPro" id="IPR052168">
    <property type="entry name" value="Cytochrome_b561_oxidase"/>
</dbReference>
<accession>A0A058ZQN8</accession>
<dbReference type="OrthoDB" id="1247465at2"/>
<dbReference type="PATRIC" id="fig|1461693.3.peg.407"/>
<dbReference type="RefSeq" id="WP_035247309.1">
    <property type="nucleotide sequence ID" value="NZ_AQQY01000001.1"/>
</dbReference>
<evidence type="ECO:0000313" key="15">
    <source>
        <dbReference type="EMBL" id="KCV83487.1"/>
    </source>
</evidence>
<dbReference type="InterPro" id="IPR011577">
    <property type="entry name" value="Cyt_b561_bac/Ni-Hgenase"/>
</dbReference>
<feature type="transmembrane region" description="Helical" evidence="13">
    <location>
        <begin position="17"/>
        <end position="35"/>
    </location>
</feature>
<dbReference type="GO" id="GO:0009055">
    <property type="term" value="F:electron transfer activity"/>
    <property type="evidence" value="ECO:0007669"/>
    <property type="project" value="InterPro"/>
</dbReference>
<evidence type="ECO:0000256" key="7">
    <source>
        <dbReference type="ARBA" id="ARBA00022723"/>
    </source>
</evidence>
<name>A0A058ZQN8_9RHOB</name>
<dbReference type="InterPro" id="IPR036761">
    <property type="entry name" value="TTHA0802/YceI-like_sf"/>
</dbReference>
<evidence type="ECO:0000256" key="6">
    <source>
        <dbReference type="ARBA" id="ARBA00022692"/>
    </source>
</evidence>
<dbReference type="Pfam" id="PF01292">
    <property type="entry name" value="Ni_hydr_CYTB"/>
    <property type="match status" value="1"/>
</dbReference>
<reference evidence="15 16" key="1">
    <citation type="submission" date="2013-04" db="EMBL/GenBank/DDBJ databases">
        <title>Shimia sp. 22II-S11-Z10 Genome Sequencing.</title>
        <authorList>
            <person name="Lai Q."/>
            <person name="Li G."/>
            <person name="Shao Z."/>
        </authorList>
    </citation>
    <scope>NUCLEOTIDE SEQUENCE [LARGE SCALE GENOMIC DNA]</scope>
    <source>
        <strain evidence="16">22II-S11-Z10</strain>
    </source>
</reference>
<evidence type="ECO:0000256" key="11">
    <source>
        <dbReference type="ARBA" id="ARBA00023136"/>
    </source>
</evidence>
<dbReference type="InterPro" id="IPR016174">
    <property type="entry name" value="Di-haem_cyt_TM"/>
</dbReference>
<feature type="transmembrane region" description="Helical" evidence="13">
    <location>
        <begin position="55"/>
        <end position="73"/>
    </location>
</feature>
<dbReference type="EMBL" id="AQQY01000001">
    <property type="protein sequence ID" value="KCV83487.1"/>
    <property type="molecule type" value="Genomic_DNA"/>
</dbReference>
<keyword evidence="8" id="KW-0249">Electron transport</keyword>
<sequence length="400" mass="42596">MPLANTHSAYGTVSKSFHWLTALLILTLFPLGVIAENLPYDTGAQLARKAQLFSIHKSLGVIVFFVALARLLWSARQTHPGLLNADKRLEAFAAETVHFLLYLSLVLVPLSGWLHHAATEGFAPLLLPFGDNLPFVPKSEAVAHFFGAWHWVLTKVLLASLALHVAGAFKHHIVDKDSTLKRMWFGKPVSDQPPAGGHSLLPPIAAIVAYAGALVLASVMGLPKESHTQTAAPALEQVQSDWKVTEGSLTFDVIQFGAPVTGSFADWTAAIRFDEVPSDGSHGSVEVTIAITSATVGSVTKDALGAEFFDAATHPTAVFKADLLPAEAAGYLAEGTLTLKGTEMPLSLPFTLTLDGDTAQMQGQTTLDRRGFGIGPSYKDESTVGFGVDIKVSLTATRAP</sequence>
<dbReference type="Gene3D" id="1.20.950.20">
    <property type="entry name" value="Transmembrane di-heme cytochromes, Chain C"/>
    <property type="match status" value="1"/>
</dbReference>
<comment type="subcellular location">
    <subcellularLocation>
        <location evidence="2">Cell membrane</location>
        <topology evidence="2">Multi-pass membrane protein</topology>
    </subcellularLocation>
</comment>
<keyword evidence="16" id="KW-1185">Reference proteome</keyword>
<dbReference type="SUPFAM" id="SSF101874">
    <property type="entry name" value="YceI-like"/>
    <property type="match status" value="1"/>
</dbReference>
<keyword evidence="11 13" id="KW-0472">Membrane</keyword>
<dbReference type="SUPFAM" id="SSF81342">
    <property type="entry name" value="Transmembrane di-heme cytochromes"/>
    <property type="match status" value="1"/>
</dbReference>
<gene>
    <name evidence="15" type="ORF">ATO10_01965</name>
</gene>
<proteinExistence type="inferred from homology"/>
<keyword evidence="5" id="KW-0349">Heme</keyword>
<dbReference type="eggNOG" id="COG2353">
    <property type="taxonomic scope" value="Bacteria"/>
</dbReference>
<evidence type="ECO:0000256" key="12">
    <source>
        <dbReference type="ARBA" id="ARBA00037975"/>
    </source>
</evidence>
<keyword evidence="10" id="KW-0408">Iron</keyword>
<dbReference type="GO" id="GO:0020037">
    <property type="term" value="F:heme binding"/>
    <property type="evidence" value="ECO:0007669"/>
    <property type="project" value="TreeGrafter"/>
</dbReference>